<protein>
    <submittedName>
        <fullName evidence="1">Uncharacterized protein</fullName>
    </submittedName>
</protein>
<gene>
    <name evidence="1" type="ORF">KIN20_019246</name>
</gene>
<dbReference type="Proteomes" id="UP001196413">
    <property type="component" value="Unassembled WGS sequence"/>
</dbReference>
<sequence>MHVKSSLIRCRKNALHNVRSHTSSTVLSHVNTSLISTKRFVDCRRSISMWQNVVDRALLMLRSGPFGSHSTR</sequence>
<evidence type="ECO:0000313" key="1">
    <source>
        <dbReference type="EMBL" id="KAJ1360312.1"/>
    </source>
</evidence>
<dbReference type="AlphaFoldDB" id="A0AAD5QS78"/>
<proteinExistence type="predicted"/>
<reference evidence="1" key="1">
    <citation type="submission" date="2021-06" db="EMBL/GenBank/DDBJ databases">
        <title>Parelaphostrongylus tenuis whole genome reference sequence.</title>
        <authorList>
            <person name="Garwood T.J."/>
            <person name="Larsen P.A."/>
            <person name="Fountain-Jones N.M."/>
            <person name="Garbe J.R."/>
            <person name="Macchietto M.G."/>
            <person name="Kania S.A."/>
            <person name="Gerhold R.W."/>
            <person name="Richards J.E."/>
            <person name="Wolf T.M."/>
        </authorList>
    </citation>
    <scope>NUCLEOTIDE SEQUENCE</scope>
    <source>
        <strain evidence="1">MNPRO001-30</strain>
        <tissue evidence="1">Meninges</tissue>
    </source>
</reference>
<comment type="caution">
    <text evidence="1">The sequence shown here is derived from an EMBL/GenBank/DDBJ whole genome shotgun (WGS) entry which is preliminary data.</text>
</comment>
<keyword evidence="2" id="KW-1185">Reference proteome</keyword>
<evidence type="ECO:0000313" key="2">
    <source>
        <dbReference type="Proteomes" id="UP001196413"/>
    </source>
</evidence>
<accession>A0AAD5QS78</accession>
<dbReference type="EMBL" id="JAHQIW010003838">
    <property type="protein sequence ID" value="KAJ1360312.1"/>
    <property type="molecule type" value="Genomic_DNA"/>
</dbReference>
<organism evidence="1 2">
    <name type="scientific">Parelaphostrongylus tenuis</name>
    <name type="common">Meningeal worm</name>
    <dbReference type="NCBI Taxonomy" id="148309"/>
    <lineage>
        <taxon>Eukaryota</taxon>
        <taxon>Metazoa</taxon>
        <taxon>Ecdysozoa</taxon>
        <taxon>Nematoda</taxon>
        <taxon>Chromadorea</taxon>
        <taxon>Rhabditida</taxon>
        <taxon>Rhabditina</taxon>
        <taxon>Rhabditomorpha</taxon>
        <taxon>Strongyloidea</taxon>
        <taxon>Metastrongylidae</taxon>
        <taxon>Parelaphostrongylus</taxon>
    </lineage>
</organism>
<name>A0AAD5QS78_PARTN</name>